<evidence type="ECO:0000259" key="12">
    <source>
        <dbReference type="PROSITE" id="PS50109"/>
    </source>
</evidence>
<dbReference type="AlphaFoldDB" id="D5RG94"/>
<evidence type="ECO:0000256" key="11">
    <source>
        <dbReference type="SAM" id="Phobius"/>
    </source>
</evidence>
<evidence type="ECO:0000256" key="3">
    <source>
        <dbReference type="ARBA" id="ARBA00012438"/>
    </source>
</evidence>
<dbReference type="PRINTS" id="PR00344">
    <property type="entry name" value="BCTRLSENSOR"/>
</dbReference>
<organism evidence="14 15">
    <name type="scientific">Pseudoroseomonas cervicalis ATCC 49957</name>
    <dbReference type="NCBI Taxonomy" id="525371"/>
    <lineage>
        <taxon>Bacteria</taxon>
        <taxon>Pseudomonadati</taxon>
        <taxon>Pseudomonadota</taxon>
        <taxon>Alphaproteobacteria</taxon>
        <taxon>Acetobacterales</taxon>
        <taxon>Roseomonadaceae</taxon>
        <taxon>Roseomonas</taxon>
    </lineage>
</organism>
<sequence>DWRGLALPVRLGGQALWVQVAEDLRHPDVLLDDAAAGFLRDVAWVVLPVFLALGCATLWMLRRIKQPLTLLAAEASRLSADAPGERLSEAAVPGELVPLVRGMNRALERIEASQAEQRDFVADAAHELRTPLAVLQAQIDLMADRAAAAALEKDLAVLERLVGQLLAIAALDAPGLRPDTRLDLRALTDDLAALLRLMAALRGVTLRTRQPAAAVPVLAEEEALSQAIANLLENAIGHSPEGAAVEVTVGVDGSVLVEDAGPGVPEHERRLVFRRFWRSRRRADRRRGGAGLGLSIVQRAALLHGGDVSVGASRLGGAAFRLWVPVLAPPRG</sequence>
<dbReference type="CDD" id="cd00082">
    <property type="entry name" value="HisKA"/>
    <property type="match status" value="1"/>
</dbReference>
<feature type="domain" description="Histidine kinase" evidence="12">
    <location>
        <begin position="123"/>
        <end position="328"/>
    </location>
</feature>
<feature type="domain" description="HAMP" evidence="13">
    <location>
        <begin position="62"/>
        <end position="115"/>
    </location>
</feature>
<dbReference type="EMBL" id="ADVL01000026">
    <property type="protein sequence ID" value="EFH13664.1"/>
    <property type="molecule type" value="Genomic_DNA"/>
</dbReference>
<dbReference type="InterPro" id="IPR004358">
    <property type="entry name" value="Sig_transdc_His_kin-like_C"/>
</dbReference>
<dbReference type="PANTHER" id="PTHR45436:SF15">
    <property type="entry name" value="SENSOR HISTIDINE KINASE CUSS"/>
    <property type="match status" value="1"/>
</dbReference>
<dbReference type="GO" id="GO:0000155">
    <property type="term" value="F:phosphorelay sensor kinase activity"/>
    <property type="evidence" value="ECO:0007669"/>
    <property type="project" value="InterPro"/>
</dbReference>
<gene>
    <name evidence="14" type="ORF">HMPREF0731_0103</name>
</gene>
<dbReference type="SUPFAM" id="SSF47384">
    <property type="entry name" value="Homodimeric domain of signal transducing histidine kinase"/>
    <property type="match status" value="1"/>
</dbReference>
<feature type="transmembrane region" description="Helical" evidence="11">
    <location>
        <begin position="42"/>
        <end position="61"/>
    </location>
</feature>
<keyword evidence="9" id="KW-0902">Two-component regulatory system</keyword>
<dbReference type="RefSeq" id="WP_007005727.1">
    <property type="nucleotide sequence ID" value="NZ_GG770784.1"/>
</dbReference>
<evidence type="ECO:0000259" key="13">
    <source>
        <dbReference type="PROSITE" id="PS50885"/>
    </source>
</evidence>
<dbReference type="Pfam" id="PF00512">
    <property type="entry name" value="HisKA"/>
    <property type="match status" value="1"/>
</dbReference>
<dbReference type="Pfam" id="PF02518">
    <property type="entry name" value="HATPase_c"/>
    <property type="match status" value="1"/>
</dbReference>
<comment type="caution">
    <text evidence="14">The sequence shown here is derived from an EMBL/GenBank/DDBJ whole genome shotgun (WGS) entry which is preliminary data.</text>
</comment>
<dbReference type="InterPro" id="IPR036890">
    <property type="entry name" value="HATPase_C_sf"/>
</dbReference>
<dbReference type="GO" id="GO:0005886">
    <property type="term" value="C:plasma membrane"/>
    <property type="evidence" value="ECO:0007669"/>
    <property type="project" value="TreeGrafter"/>
</dbReference>
<dbReference type="Proteomes" id="UP000005324">
    <property type="component" value="Unassembled WGS sequence"/>
</dbReference>
<protein>
    <recommendedName>
        <fullName evidence="3">histidine kinase</fullName>
        <ecNumber evidence="3">2.7.13.3</ecNumber>
    </recommendedName>
</protein>
<dbReference type="HOGENOM" id="CLU_835552_0_0_5"/>
<evidence type="ECO:0000256" key="10">
    <source>
        <dbReference type="ARBA" id="ARBA00023136"/>
    </source>
</evidence>
<dbReference type="InterPro" id="IPR050428">
    <property type="entry name" value="TCS_sensor_his_kinase"/>
</dbReference>
<dbReference type="InterPro" id="IPR005467">
    <property type="entry name" value="His_kinase_dom"/>
</dbReference>
<keyword evidence="10 11" id="KW-0472">Membrane</keyword>
<reference evidence="14 15" key="1">
    <citation type="submission" date="2010-04" db="EMBL/GenBank/DDBJ databases">
        <authorList>
            <person name="Qin X."/>
            <person name="Bachman B."/>
            <person name="Battles P."/>
            <person name="Bell A."/>
            <person name="Bess C."/>
            <person name="Bickham C."/>
            <person name="Chaboub L."/>
            <person name="Chen D."/>
            <person name="Coyle M."/>
            <person name="Deiros D.R."/>
            <person name="Dinh H."/>
            <person name="Forbes L."/>
            <person name="Fowler G."/>
            <person name="Francisco L."/>
            <person name="Fu Q."/>
            <person name="Gubbala S."/>
            <person name="Hale W."/>
            <person name="Han Y."/>
            <person name="Hemphill L."/>
            <person name="Highlander S.K."/>
            <person name="Hirani K."/>
            <person name="Hogues M."/>
            <person name="Jackson L."/>
            <person name="Jakkamsetti A."/>
            <person name="Javaid M."/>
            <person name="Jiang H."/>
            <person name="Korchina V."/>
            <person name="Kovar C."/>
            <person name="Lara F."/>
            <person name="Lee S."/>
            <person name="Mata R."/>
            <person name="Mathew T."/>
            <person name="Moen C."/>
            <person name="Morales K."/>
            <person name="Munidasa M."/>
            <person name="Nazareth L."/>
            <person name="Ngo R."/>
            <person name="Nguyen L."/>
            <person name="Okwuonu G."/>
            <person name="Ongeri F."/>
            <person name="Patil S."/>
            <person name="Petrosino J."/>
            <person name="Pham C."/>
            <person name="Pham P."/>
            <person name="Pu L.-L."/>
            <person name="Puazo M."/>
            <person name="Raj R."/>
            <person name="Reid J."/>
            <person name="Rouhana J."/>
            <person name="Saada N."/>
            <person name="Shang Y."/>
            <person name="Simmons D."/>
            <person name="Thornton R."/>
            <person name="Warren J."/>
            <person name="Weissenberger G."/>
            <person name="Zhang J."/>
            <person name="Zhang L."/>
            <person name="Zhou C."/>
            <person name="Zhu D."/>
            <person name="Muzny D."/>
            <person name="Worley K."/>
            <person name="Gibbs R."/>
        </authorList>
    </citation>
    <scope>NUCLEOTIDE SEQUENCE [LARGE SCALE GENOMIC DNA]</scope>
    <source>
        <strain evidence="14 15">ATCC 49957</strain>
    </source>
</reference>
<dbReference type="Gene3D" id="3.30.565.10">
    <property type="entry name" value="Histidine kinase-like ATPase, C-terminal domain"/>
    <property type="match status" value="1"/>
</dbReference>
<proteinExistence type="predicted"/>
<dbReference type="PANTHER" id="PTHR45436">
    <property type="entry name" value="SENSOR HISTIDINE KINASE YKOH"/>
    <property type="match status" value="1"/>
</dbReference>
<keyword evidence="8 11" id="KW-1133">Transmembrane helix</keyword>
<evidence type="ECO:0000256" key="1">
    <source>
        <dbReference type="ARBA" id="ARBA00000085"/>
    </source>
</evidence>
<dbReference type="PROSITE" id="PS50109">
    <property type="entry name" value="HIS_KIN"/>
    <property type="match status" value="1"/>
</dbReference>
<keyword evidence="6 11" id="KW-0812">Transmembrane</keyword>
<dbReference type="SMART" id="SM00387">
    <property type="entry name" value="HATPase_c"/>
    <property type="match status" value="1"/>
</dbReference>
<dbReference type="InterPro" id="IPR036097">
    <property type="entry name" value="HisK_dim/P_sf"/>
</dbReference>
<accession>D5RG94</accession>
<dbReference type="EC" id="2.7.13.3" evidence="3"/>
<comment type="catalytic activity">
    <reaction evidence="1">
        <text>ATP + protein L-histidine = ADP + protein N-phospho-L-histidine.</text>
        <dbReference type="EC" id="2.7.13.3"/>
    </reaction>
</comment>
<dbReference type="InterPro" id="IPR003660">
    <property type="entry name" value="HAMP_dom"/>
</dbReference>
<evidence type="ECO:0000256" key="8">
    <source>
        <dbReference type="ARBA" id="ARBA00022989"/>
    </source>
</evidence>
<name>D5RG94_9PROT</name>
<evidence type="ECO:0000256" key="6">
    <source>
        <dbReference type="ARBA" id="ARBA00022692"/>
    </source>
</evidence>
<dbReference type="SUPFAM" id="SSF55874">
    <property type="entry name" value="ATPase domain of HSP90 chaperone/DNA topoisomerase II/histidine kinase"/>
    <property type="match status" value="1"/>
</dbReference>
<dbReference type="SMART" id="SM00388">
    <property type="entry name" value="HisKA"/>
    <property type="match status" value="1"/>
</dbReference>
<dbReference type="InterPro" id="IPR003661">
    <property type="entry name" value="HisK_dim/P_dom"/>
</dbReference>
<evidence type="ECO:0000256" key="9">
    <source>
        <dbReference type="ARBA" id="ARBA00023012"/>
    </source>
</evidence>
<dbReference type="Gene3D" id="1.10.287.130">
    <property type="match status" value="1"/>
</dbReference>
<dbReference type="InterPro" id="IPR003594">
    <property type="entry name" value="HATPase_dom"/>
</dbReference>
<evidence type="ECO:0000256" key="4">
    <source>
        <dbReference type="ARBA" id="ARBA00022553"/>
    </source>
</evidence>
<keyword evidence="5" id="KW-0808">Transferase</keyword>
<comment type="subcellular location">
    <subcellularLocation>
        <location evidence="2">Membrane</location>
        <topology evidence="2">Multi-pass membrane protein</topology>
    </subcellularLocation>
</comment>
<evidence type="ECO:0000313" key="15">
    <source>
        <dbReference type="Proteomes" id="UP000005324"/>
    </source>
</evidence>
<keyword evidence="15" id="KW-1185">Reference proteome</keyword>
<dbReference type="PROSITE" id="PS50885">
    <property type="entry name" value="HAMP"/>
    <property type="match status" value="1"/>
</dbReference>
<evidence type="ECO:0000256" key="5">
    <source>
        <dbReference type="ARBA" id="ARBA00022679"/>
    </source>
</evidence>
<feature type="non-terminal residue" evidence="14">
    <location>
        <position position="1"/>
    </location>
</feature>
<evidence type="ECO:0000313" key="14">
    <source>
        <dbReference type="EMBL" id="EFH13664.1"/>
    </source>
</evidence>
<evidence type="ECO:0000256" key="7">
    <source>
        <dbReference type="ARBA" id="ARBA00022777"/>
    </source>
</evidence>
<keyword evidence="4" id="KW-0597">Phosphoprotein</keyword>
<dbReference type="CDD" id="cd00075">
    <property type="entry name" value="HATPase"/>
    <property type="match status" value="1"/>
</dbReference>
<evidence type="ECO:0000256" key="2">
    <source>
        <dbReference type="ARBA" id="ARBA00004141"/>
    </source>
</evidence>
<keyword evidence="7 14" id="KW-0418">Kinase</keyword>